<evidence type="ECO:0000256" key="4">
    <source>
        <dbReference type="ARBA" id="ARBA00023125"/>
    </source>
</evidence>
<sequence>MRLLMVEDNTELSELLAQQLRKAGFEVDVVETREDATAVVLTRDYALVILDLGLPDGCGLDVLRRLRHAQRAVPVLVLTARAAVADRVRGLELGADDYLAKPFAFEELRARIDAILRRPGGLLARQLSLANLSFDPATRQATIDGGVQILPQREAQLLELLLRRPDHVVLKATAEAQMFGLDDEFGSNAIEVYVHRLRKRLEQGAARVSIQTVRGVGYLICGVAS</sequence>
<dbReference type="InterPro" id="IPR001789">
    <property type="entry name" value="Sig_transdc_resp-reg_receiver"/>
</dbReference>
<accession>A0A850NI46</accession>
<dbReference type="InterPro" id="IPR001867">
    <property type="entry name" value="OmpR/PhoB-type_DNA-bd"/>
</dbReference>
<feature type="DNA-binding region" description="OmpR/PhoB-type" evidence="7">
    <location>
        <begin position="124"/>
        <end position="222"/>
    </location>
</feature>
<evidence type="ECO:0000256" key="5">
    <source>
        <dbReference type="ARBA" id="ARBA00023163"/>
    </source>
</evidence>
<feature type="modified residue" description="4-aspartylphosphate" evidence="6">
    <location>
        <position position="51"/>
    </location>
</feature>
<feature type="domain" description="Response regulatory" evidence="8">
    <location>
        <begin position="2"/>
        <end position="116"/>
    </location>
</feature>
<dbReference type="Gene3D" id="1.10.10.10">
    <property type="entry name" value="Winged helix-like DNA-binding domain superfamily/Winged helix DNA-binding domain"/>
    <property type="match status" value="1"/>
</dbReference>
<dbReference type="SMART" id="SM00862">
    <property type="entry name" value="Trans_reg_C"/>
    <property type="match status" value="1"/>
</dbReference>
<keyword evidence="4 7" id="KW-0238">DNA-binding</keyword>
<protein>
    <submittedName>
        <fullName evidence="10">Response regulator transcription factor</fullName>
    </submittedName>
</protein>
<dbReference type="Gene3D" id="3.40.50.2300">
    <property type="match status" value="1"/>
</dbReference>
<dbReference type="SUPFAM" id="SSF52172">
    <property type="entry name" value="CheY-like"/>
    <property type="match status" value="1"/>
</dbReference>
<evidence type="ECO:0000259" key="9">
    <source>
        <dbReference type="PROSITE" id="PS51755"/>
    </source>
</evidence>
<dbReference type="RefSeq" id="WP_176622037.1">
    <property type="nucleotide sequence ID" value="NZ_JABXXQ010000027.1"/>
</dbReference>
<evidence type="ECO:0000256" key="2">
    <source>
        <dbReference type="ARBA" id="ARBA00023012"/>
    </source>
</evidence>
<dbReference type="Pfam" id="PF00072">
    <property type="entry name" value="Response_reg"/>
    <property type="match status" value="1"/>
</dbReference>
<dbReference type="InterPro" id="IPR039420">
    <property type="entry name" value="WalR-like"/>
</dbReference>
<keyword evidence="3" id="KW-0805">Transcription regulation</keyword>
<evidence type="ECO:0000313" key="11">
    <source>
        <dbReference type="Proteomes" id="UP000565205"/>
    </source>
</evidence>
<dbReference type="AlphaFoldDB" id="A0A850NI46"/>
<name>A0A850NI46_9PROT</name>
<gene>
    <name evidence="10" type="ORF">HUK83_03030</name>
</gene>
<dbReference type="InterPro" id="IPR011006">
    <property type="entry name" value="CheY-like_superfamily"/>
</dbReference>
<dbReference type="Gene3D" id="6.10.250.690">
    <property type="match status" value="1"/>
</dbReference>
<keyword evidence="2" id="KW-0902">Two-component regulatory system</keyword>
<keyword evidence="5" id="KW-0804">Transcription</keyword>
<dbReference type="PANTHER" id="PTHR48111:SF36">
    <property type="entry name" value="TRANSCRIPTIONAL REGULATORY PROTEIN CUTR"/>
    <property type="match status" value="1"/>
</dbReference>
<dbReference type="Proteomes" id="UP000565205">
    <property type="component" value="Unassembled WGS sequence"/>
</dbReference>
<evidence type="ECO:0000256" key="3">
    <source>
        <dbReference type="ARBA" id="ARBA00023015"/>
    </source>
</evidence>
<dbReference type="GO" id="GO:0006355">
    <property type="term" value="P:regulation of DNA-templated transcription"/>
    <property type="evidence" value="ECO:0007669"/>
    <property type="project" value="InterPro"/>
</dbReference>
<evidence type="ECO:0000256" key="1">
    <source>
        <dbReference type="ARBA" id="ARBA00022553"/>
    </source>
</evidence>
<evidence type="ECO:0000256" key="6">
    <source>
        <dbReference type="PROSITE-ProRule" id="PRU00169"/>
    </source>
</evidence>
<dbReference type="GO" id="GO:0032993">
    <property type="term" value="C:protein-DNA complex"/>
    <property type="evidence" value="ECO:0007669"/>
    <property type="project" value="TreeGrafter"/>
</dbReference>
<dbReference type="GO" id="GO:0000156">
    <property type="term" value="F:phosphorelay response regulator activity"/>
    <property type="evidence" value="ECO:0007669"/>
    <property type="project" value="TreeGrafter"/>
</dbReference>
<evidence type="ECO:0000259" key="8">
    <source>
        <dbReference type="PROSITE" id="PS50110"/>
    </source>
</evidence>
<dbReference type="PANTHER" id="PTHR48111">
    <property type="entry name" value="REGULATOR OF RPOS"/>
    <property type="match status" value="1"/>
</dbReference>
<organism evidence="10 11">
    <name type="scientific">Endobacter medicaginis</name>
    <dbReference type="NCBI Taxonomy" id="1181271"/>
    <lineage>
        <taxon>Bacteria</taxon>
        <taxon>Pseudomonadati</taxon>
        <taxon>Pseudomonadota</taxon>
        <taxon>Alphaproteobacteria</taxon>
        <taxon>Acetobacterales</taxon>
        <taxon>Acetobacteraceae</taxon>
        <taxon>Endobacter</taxon>
    </lineage>
</organism>
<dbReference type="FunFam" id="3.40.50.2300:FF:000002">
    <property type="entry name" value="DNA-binding response regulator PhoP"/>
    <property type="match status" value="1"/>
</dbReference>
<dbReference type="InterPro" id="IPR036388">
    <property type="entry name" value="WH-like_DNA-bd_sf"/>
</dbReference>
<dbReference type="CDD" id="cd00383">
    <property type="entry name" value="trans_reg_C"/>
    <property type="match status" value="1"/>
</dbReference>
<keyword evidence="1 6" id="KW-0597">Phosphoprotein</keyword>
<dbReference type="PROSITE" id="PS50110">
    <property type="entry name" value="RESPONSE_REGULATORY"/>
    <property type="match status" value="1"/>
</dbReference>
<reference evidence="10 11" key="1">
    <citation type="submission" date="2020-06" db="EMBL/GenBank/DDBJ databases">
        <title>Description of novel acetic acid bacteria.</title>
        <authorList>
            <person name="Sombolestani A."/>
        </authorList>
    </citation>
    <scope>NUCLEOTIDE SEQUENCE [LARGE SCALE GENOMIC DNA]</scope>
    <source>
        <strain evidence="10 11">LMG 26838</strain>
    </source>
</reference>
<evidence type="ECO:0000313" key="10">
    <source>
        <dbReference type="EMBL" id="NVN29313.1"/>
    </source>
</evidence>
<feature type="domain" description="OmpR/PhoB-type" evidence="9">
    <location>
        <begin position="124"/>
        <end position="222"/>
    </location>
</feature>
<proteinExistence type="predicted"/>
<comment type="caution">
    <text evidence="10">The sequence shown here is derived from an EMBL/GenBank/DDBJ whole genome shotgun (WGS) entry which is preliminary data.</text>
</comment>
<dbReference type="SMART" id="SM00448">
    <property type="entry name" value="REC"/>
    <property type="match status" value="1"/>
</dbReference>
<dbReference type="PROSITE" id="PS51755">
    <property type="entry name" value="OMPR_PHOB"/>
    <property type="match status" value="1"/>
</dbReference>
<evidence type="ECO:0000256" key="7">
    <source>
        <dbReference type="PROSITE-ProRule" id="PRU01091"/>
    </source>
</evidence>
<dbReference type="Pfam" id="PF00486">
    <property type="entry name" value="Trans_reg_C"/>
    <property type="match status" value="1"/>
</dbReference>
<dbReference type="EMBL" id="JABXXQ010000027">
    <property type="protein sequence ID" value="NVN29313.1"/>
    <property type="molecule type" value="Genomic_DNA"/>
</dbReference>
<dbReference type="GO" id="GO:0000976">
    <property type="term" value="F:transcription cis-regulatory region binding"/>
    <property type="evidence" value="ECO:0007669"/>
    <property type="project" value="TreeGrafter"/>
</dbReference>
<dbReference type="GO" id="GO:0005829">
    <property type="term" value="C:cytosol"/>
    <property type="evidence" value="ECO:0007669"/>
    <property type="project" value="TreeGrafter"/>
</dbReference>